<protein>
    <submittedName>
        <fullName evidence="1">Uncharacterized protein</fullName>
    </submittedName>
</protein>
<gene>
    <name evidence="1" type="ORF">N3K66_008293</name>
</gene>
<evidence type="ECO:0000313" key="2">
    <source>
        <dbReference type="Proteomes" id="UP001163324"/>
    </source>
</evidence>
<dbReference type="EMBL" id="CM047947">
    <property type="protein sequence ID" value="KAI9897271.1"/>
    <property type="molecule type" value="Genomic_DNA"/>
</dbReference>
<dbReference type="Proteomes" id="UP001163324">
    <property type="component" value="Chromosome 8"/>
</dbReference>
<comment type="caution">
    <text evidence="1">The sequence shown here is derived from an EMBL/GenBank/DDBJ whole genome shotgun (WGS) entry which is preliminary data.</text>
</comment>
<sequence length="270" mass="30814">MMMGERMDTSEAEPWMALPLFNRAASPDRHRVVAKWYECWPPSDSEDEDDEEMGDYHTSNAQDDTSSPSHISSRPQSEPFEFDFHARANADGFVAPDNSRKGTSSPSQVSSSRPQSELFDSDFHSSSQAAAAAASADGFLPDQDHVRRSGLVCEISDEHIPQQPFTPQCLCPFPGCKSAARFSTGRDFRRHYRHHFKRFFCRYPECQQAVRDLGEVGDKGFSTRKDRARHESKHNPSVQCHFRDQNGNRCSKTFSRKDNMKDHYKRMHGD</sequence>
<accession>A0ACC0UUD6</accession>
<proteinExistence type="predicted"/>
<organism evidence="1 2">
    <name type="scientific">Trichothecium roseum</name>
    <dbReference type="NCBI Taxonomy" id="47278"/>
    <lineage>
        <taxon>Eukaryota</taxon>
        <taxon>Fungi</taxon>
        <taxon>Dikarya</taxon>
        <taxon>Ascomycota</taxon>
        <taxon>Pezizomycotina</taxon>
        <taxon>Sordariomycetes</taxon>
        <taxon>Hypocreomycetidae</taxon>
        <taxon>Hypocreales</taxon>
        <taxon>Hypocreales incertae sedis</taxon>
        <taxon>Trichothecium</taxon>
    </lineage>
</organism>
<evidence type="ECO:0000313" key="1">
    <source>
        <dbReference type="EMBL" id="KAI9897271.1"/>
    </source>
</evidence>
<keyword evidence="2" id="KW-1185">Reference proteome</keyword>
<name>A0ACC0UUD6_9HYPO</name>
<reference evidence="1" key="1">
    <citation type="submission" date="2022-10" db="EMBL/GenBank/DDBJ databases">
        <title>Complete Genome of Trichothecium roseum strain YXFP-22015, a Plant Pathogen Isolated from Citrus.</title>
        <authorList>
            <person name="Wang Y."/>
            <person name="Zhu L."/>
        </authorList>
    </citation>
    <scope>NUCLEOTIDE SEQUENCE</scope>
    <source>
        <strain evidence="1">YXFP-22015</strain>
    </source>
</reference>